<dbReference type="InterPro" id="IPR052183">
    <property type="entry name" value="IS_Transposase"/>
</dbReference>
<feature type="domain" description="DDE" evidence="1">
    <location>
        <begin position="10"/>
        <end position="61"/>
    </location>
</feature>
<organism evidence="2 4">
    <name type="scientific">Rhizobium tibeticum</name>
    <dbReference type="NCBI Taxonomy" id="501024"/>
    <lineage>
        <taxon>Bacteria</taxon>
        <taxon>Pseudomonadati</taxon>
        <taxon>Pseudomonadota</taxon>
        <taxon>Alphaproteobacteria</taxon>
        <taxon>Hyphomicrobiales</taxon>
        <taxon>Rhizobiaceae</taxon>
        <taxon>Rhizobium/Agrobacterium group</taxon>
        <taxon>Rhizobium</taxon>
    </lineage>
</organism>
<evidence type="ECO:0000313" key="4">
    <source>
        <dbReference type="Proteomes" id="UP000198939"/>
    </source>
</evidence>
<accession>A0ABY1AY17</accession>
<reference evidence="2 4" key="1">
    <citation type="submission" date="2016-10" db="EMBL/GenBank/DDBJ databases">
        <authorList>
            <person name="Varghese N."/>
            <person name="Submissions S."/>
        </authorList>
    </citation>
    <scope>NUCLEOTIDE SEQUENCE [LARGE SCALE GENOMIC DNA]</scope>
    <source>
        <strain evidence="2 4">CGMCC 1.7071</strain>
    </source>
</reference>
<evidence type="ECO:0000313" key="3">
    <source>
        <dbReference type="EMBL" id="SEP33706.1"/>
    </source>
</evidence>
<name>A0ABY1AY17_9HYPH</name>
<protein>
    <submittedName>
        <fullName evidence="2">Transposase</fullName>
    </submittedName>
</protein>
<dbReference type="EMBL" id="FOCV01000073">
    <property type="protein sequence ID" value="SEP29566.1"/>
    <property type="molecule type" value="Genomic_DNA"/>
</dbReference>
<dbReference type="RefSeq" id="WP_143147590.1">
    <property type="nucleotide sequence ID" value="NZ_FOCV01000073.1"/>
</dbReference>
<feature type="non-terminal residue" evidence="2">
    <location>
        <position position="1"/>
    </location>
</feature>
<keyword evidence="4" id="KW-1185">Reference proteome</keyword>
<dbReference type="Proteomes" id="UP000198939">
    <property type="component" value="Unassembled WGS sequence"/>
</dbReference>
<dbReference type="PANTHER" id="PTHR35528:SF3">
    <property type="entry name" value="BLL1675 PROTEIN"/>
    <property type="match status" value="1"/>
</dbReference>
<dbReference type="InterPro" id="IPR032874">
    <property type="entry name" value="DDE_dom"/>
</dbReference>
<sequence length="90" mass="10594">YGAAKREIMPGVEHRSHKGLNNRAENSHQPVRRRERIMKRFKSQRHLQRFVSIHDPIANLFQIPRHDISSGHHRELRTAAMSLWAKIARA</sequence>
<dbReference type="EMBL" id="FOCV01000091">
    <property type="protein sequence ID" value="SEP33706.1"/>
    <property type="molecule type" value="Genomic_DNA"/>
</dbReference>
<evidence type="ECO:0000313" key="2">
    <source>
        <dbReference type="EMBL" id="SEP29566.1"/>
    </source>
</evidence>
<comment type="caution">
    <text evidence="2">The sequence shown here is derived from an EMBL/GenBank/DDBJ whole genome shotgun (WGS) entry which is preliminary data.</text>
</comment>
<evidence type="ECO:0000259" key="1">
    <source>
        <dbReference type="Pfam" id="PF13610"/>
    </source>
</evidence>
<gene>
    <name evidence="2" type="ORF">SAMN05216228_10731</name>
    <name evidence="3" type="ORF">SAMN05216228_109110</name>
</gene>
<dbReference type="PANTHER" id="PTHR35528">
    <property type="entry name" value="BLL1675 PROTEIN"/>
    <property type="match status" value="1"/>
</dbReference>
<proteinExistence type="predicted"/>
<dbReference type="Pfam" id="PF13610">
    <property type="entry name" value="DDE_Tnp_IS240"/>
    <property type="match status" value="1"/>
</dbReference>